<sequence>MADGVIRSVLQRLTDELPDEPRIVFLACIADGMAPEQFAELFELTSHTV</sequence>
<dbReference type="AlphaFoldDB" id="A0A6G4WN01"/>
<proteinExistence type="predicted"/>
<protein>
    <recommendedName>
        <fullName evidence="3">RNA polymerase sigma factor 70 region 4 type 2 domain-containing protein</fullName>
    </recommendedName>
</protein>
<reference evidence="1 2" key="1">
    <citation type="submission" date="2020-02" db="EMBL/GenBank/DDBJ databases">
        <title>Genome sequence of strain CCNWXJ40-4.</title>
        <authorList>
            <person name="Gao J."/>
            <person name="Sun J."/>
        </authorList>
    </citation>
    <scope>NUCLEOTIDE SEQUENCE [LARGE SCALE GENOMIC DNA]</scope>
    <source>
        <strain evidence="1 2">CCNWXJ 40-4</strain>
    </source>
</reference>
<evidence type="ECO:0008006" key="3">
    <source>
        <dbReference type="Google" id="ProtNLM"/>
    </source>
</evidence>
<dbReference type="Proteomes" id="UP001642900">
    <property type="component" value="Unassembled WGS sequence"/>
</dbReference>
<evidence type="ECO:0000313" key="1">
    <source>
        <dbReference type="EMBL" id="NGO55576.1"/>
    </source>
</evidence>
<comment type="caution">
    <text evidence="1">The sequence shown here is derived from an EMBL/GenBank/DDBJ whole genome shotgun (WGS) entry which is preliminary data.</text>
</comment>
<dbReference type="RefSeq" id="WP_165033928.1">
    <property type="nucleotide sequence ID" value="NZ_JAAKZF010000109.1"/>
</dbReference>
<gene>
    <name evidence="1" type="ORF">G6N73_31830</name>
</gene>
<accession>A0A6G4WN01</accession>
<dbReference type="SUPFAM" id="SSF88659">
    <property type="entry name" value="Sigma3 and sigma4 domains of RNA polymerase sigma factors"/>
    <property type="match status" value="1"/>
</dbReference>
<dbReference type="InterPro" id="IPR013324">
    <property type="entry name" value="RNA_pol_sigma_r3/r4-like"/>
</dbReference>
<name>A0A6G4WN01_9HYPH</name>
<keyword evidence="2" id="KW-1185">Reference proteome</keyword>
<organism evidence="1 2">
    <name type="scientific">Allomesorhizobium camelthorni</name>
    <dbReference type="NCBI Taxonomy" id="475069"/>
    <lineage>
        <taxon>Bacteria</taxon>
        <taxon>Pseudomonadati</taxon>
        <taxon>Pseudomonadota</taxon>
        <taxon>Alphaproteobacteria</taxon>
        <taxon>Hyphomicrobiales</taxon>
        <taxon>Phyllobacteriaceae</taxon>
        <taxon>Allomesorhizobium</taxon>
    </lineage>
</organism>
<dbReference type="EMBL" id="JAAKZF010000109">
    <property type="protein sequence ID" value="NGO55576.1"/>
    <property type="molecule type" value="Genomic_DNA"/>
</dbReference>
<evidence type="ECO:0000313" key="2">
    <source>
        <dbReference type="Proteomes" id="UP001642900"/>
    </source>
</evidence>